<dbReference type="EMBL" id="CAJNOI010000002">
    <property type="protein sequence ID" value="CAF0729479.1"/>
    <property type="molecule type" value="Genomic_DNA"/>
</dbReference>
<feature type="repeat" description="ANK" evidence="3">
    <location>
        <begin position="312"/>
        <end position="344"/>
    </location>
</feature>
<dbReference type="AlphaFoldDB" id="A0A813MU65"/>
<feature type="compositionally biased region" description="Low complexity" evidence="4">
    <location>
        <begin position="588"/>
        <end position="603"/>
    </location>
</feature>
<feature type="region of interest" description="Disordered" evidence="4">
    <location>
        <begin position="803"/>
        <end position="871"/>
    </location>
</feature>
<dbReference type="Pfam" id="PF12796">
    <property type="entry name" value="Ank_2"/>
    <property type="match status" value="2"/>
</dbReference>
<dbReference type="EMBL" id="CAJNOM010000014">
    <property type="protein sequence ID" value="CAF0796070.1"/>
    <property type="molecule type" value="Genomic_DNA"/>
</dbReference>
<dbReference type="PANTHER" id="PTHR24198">
    <property type="entry name" value="ANKYRIN REPEAT AND PROTEIN KINASE DOMAIN-CONTAINING PROTEIN"/>
    <property type="match status" value="1"/>
</dbReference>
<evidence type="ECO:0000256" key="2">
    <source>
        <dbReference type="ARBA" id="ARBA00023043"/>
    </source>
</evidence>
<comment type="caution">
    <text evidence="5">The sequence shown here is derived from an EMBL/GenBank/DDBJ whole genome shotgun (WGS) entry which is preliminary data.</text>
</comment>
<evidence type="ECO:0000313" key="5">
    <source>
        <dbReference type="EMBL" id="CAF0729479.1"/>
    </source>
</evidence>
<feature type="compositionally biased region" description="Polar residues" evidence="4">
    <location>
        <begin position="471"/>
        <end position="493"/>
    </location>
</feature>
<feature type="compositionally biased region" description="Basic residues" evidence="4">
    <location>
        <begin position="625"/>
        <end position="636"/>
    </location>
</feature>
<dbReference type="InterPro" id="IPR002110">
    <property type="entry name" value="Ankyrin_rpt"/>
</dbReference>
<keyword evidence="1" id="KW-0677">Repeat</keyword>
<name>A0A813MU65_9BILA</name>
<dbReference type="PANTHER" id="PTHR24198:SF165">
    <property type="entry name" value="ANKYRIN REPEAT-CONTAINING PROTEIN-RELATED"/>
    <property type="match status" value="1"/>
</dbReference>
<dbReference type="PRINTS" id="PR01415">
    <property type="entry name" value="ANKYRIN"/>
</dbReference>
<sequence length="871" mass="98720">MAIKRKDFQKTSSIILEFLLKLPDEETSSRLRDTLLHGLHFLQQYYLILQKRDKEQKPLQWTIERGLSPLTPFREAPDKFEWPWIDVESNKVKQTIPKHSLNNFVNLSPIIVAVREGDLRYVKELLNSEPELIDRVDSFGRDLLTYAVQYQQINILRYLLLECNPSANINIQANDGSTCLHRACYGDDTQQCNIDIVRLLLENNADVTKQDVHLRSPLHWAVLAENTDCLKILIEYNADIHLRDADGMTSAMWACHLDRYEHFQELSRCMNNTIEKDDDGRTWIHHSVRKTEPLRCLKSLLSSETMQLRDSDGRTCLHVAAEQGSVPACRLIFEMSEQLNDSSRIHDGDKYRQTALHLATKNGHARVLKELLDHGADPHLKDIHGISAFDYAQNRGLYFCRSVFEVYLRDKYPNNFDSQSLTTRNFSSNSHMKTNELDVAPTPPVNGHAKFIRHNNRRSLTEALPQPPRSSPTLSTEPSYRTTNHPNNSNIVSNRPDENDDEDNIEMNRQRFRPPSSVASSSAMAPPIKPRKSSTTPNSSFINTSKSQRKHDRRHHVVITSAHSDGDEPNGFEDYAGHSDFEDDDGRPTSPRFSRPSSRLSSRIGDDRLLQQQQQHQQQPNVNSHRPHKQAKHTSRHSIYDDYRFLEEQQQQQQQQQHQPLSSARSKQRNRSANNKEFPYPSSSRLGSGGSGNQSATNRLKSGSKSSSNESIPTLDLTVAGQKLFRTKQQADTYLSNPSLPPNNMRPPSGRLKPISSAKSTSSYTDELSSISPKTLEDVTNNMKQTSILPSKTHLYKKKLAPLNNSNDMMNKKNSHRSSIEQQSYIIDDVPSDRSEETSGGTSTGGGGSGGGTGGRDIRSSSGSDKRSKHY</sequence>
<feature type="compositionally biased region" description="Basic residues" evidence="4">
    <location>
        <begin position="547"/>
        <end position="557"/>
    </location>
</feature>
<evidence type="ECO:0000256" key="1">
    <source>
        <dbReference type="ARBA" id="ARBA00022737"/>
    </source>
</evidence>
<evidence type="ECO:0000313" key="6">
    <source>
        <dbReference type="EMBL" id="CAF0796070.1"/>
    </source>
</evidence>
<dbReference type="OrthoDB" id="539213at2759"/>
<reference evidence="5" key="1">
    <citation type="submission" date="2021-02" db="EMBL/GenBank/DDBJ databases">
        <authorList>
            <person name="Nowell W R."/>
        </authorList>
    </citation>
    <scope>NUCLEOTIDE SEQUENCE</scope>
</reference>
<dbReference type="SMART" id="SM00248">
    <property type="entry name" value="ANK"/>
    <property type="match status" value="7"/>
</dbReference>
<dbReference type="Proteomes" id="UP000663877">
    <property type="component" value="Unassembled WGS sequence"/>
</dbReference>
<organism evidence="5 8">
    <name type="scientific">Adineta steineri</name>
    <dbReference type="NCBI Taxonomy" id="433720"/>
    <lineage>
        <taxon>Eukaryota</taxon>
        <taxon>Metazoa</taxon>
        <taxon>Spiralia</taxon>
        <taxon>Gnathifera</taxon>
        <taxon>Rotifera</taxon>
        <taxon>Eurotatoria</taxon>
        <taxon>Bdelloidea</taxon>
        <taxon>Adinetida</taxon>
        <taxon>Adinetidae</taxon>
        <taxon>Adineta</taxon>
    </lineage>
</organism>
<evidence type="ECO:0000256" key="4">
    <source>
        <dbReference type="SAM" id="MobiDB-lite"/>
    </source>
</evidence>
<feature type="compositionally biased region" description="Polar residues" evidence="4">
    <location>
        <begin position="757"/>
        <end position="778"/>
    </location>
</feature>
<evidence type="ECO:0000313" key="7">
    <source>
        <dbReference type="Proteomes" id="UP000663832"/>
    </source>
</evidence>
<feature type="compositionally biased region" description="Polar residues" evidence="4">
    <location>
        <begin position="533"/>
        <end position="546"/>
    </location>
</feature>
<dbReference type="Proteomes" id="UP000663832">
    <property type="component" value="Unassembled WGS sequence"/>
</dbReference>
<feature type="compositionally biased region" description="Low complexity" evidence="4">
    <location>
        <begin position="514"/>
        <end position="526"/>
    </location>
</feature>
<feature type="compositionally biased region" description="Polar residues" evidence="4">
    <location>
        <begin position="660"/>
        <end position="675"/>
    </location>
</feature>
<feature type="repeat" description="ANK" evidence="3">
    <location>
        <begin position="175"/>
        <end position="212"/>
    </location>
</feature>
<dbReference type="PROSITE" id="PS50297">
    <property type="entry name" value="ANK_REP_REGION"/>
    <property type="match status" value="3"/>
</dbReference>
<dbReference type="InterPro" id="IPR036770">
    <property type="entry name" value="Ankyrin_rpt-contain_sf"/>
</dbReference>
<evidence type="ECO:0000256" key="3">
    <source>
        <dbReference type="PROSITE-ProRule" id="PRU00023"/>
    </source>
</evidence>
<protein>
    <submittedName>
        <fullName evidence="5">Uncharacterized protein</fullName>
    </submittedName>
</protein>
<dbReference type="SUPFAM" id="SSF48403">
    <property type="entry name" value="Ankyrin repeat"/>
    <property type="match status" value="1"/>
</dbReference>
<feature type="compositionally biased region" description="Low complexity" evidence="4">
    <location>
        <begin position="649"/>
        <end position="659"/>
    </location>
</feature>
<dbReference type="Pfam" id="PF00023">
    <property type="entry name" value="Ank"/>
    <property type="match status" value="1"/>
</dbReference>
<feature type="compositionally biased region" description="Gly residues" evidence="4">
    <location>
        <begin position="842"/>
        <end position="855"/>
    </location>
</feature>
<keyword evidence="2 3" id="KW-0040">ANK repeat</keyword>
<dbReference type="Gene3D" id="1.25.40.20">
    <property type="entry name" value="Ankyrin repeat-containing domain"/>
    <property type="match status" value="1"/>
</dbReference>
<feature type="region of interest" description="Disordered" evidence="4">
    <location>
        <begin position="732"/>
        <end position="778"/>
    </location>
</feature>
<feature type="repeat" description="ANK" evidence="3">
    <location>
        <begin position="213"/>
        <end position="245"/>
    </location>
</feature>
<gene>
    <name evidence="5" type="ORF">BJG266_LOCUS1073</name>
    <name evidence="6" type="ORF">QVE165_LOCUS3964</name>
</gene>
<keyword evidence="7" id="KW-1185">Reference proteome</keyword>
<accession>A0A813MU65</accession>
<feature type="region of interest" description="Disordered" evidence="4">
    <location>
        <begin position="434"/>
        <end position="636"/>
    </location>
</feature>
<feature type="repeat" description="ANK" evidence="3">
    <location>
        <begin position="351"/>
        <end position="383"/>
    </location>
</feature>
<dbReference type="PROSITE" id="PS50088">
    <property type="entry name" value="ANK_REPEAT"/>
    <property type="match status" value="4"/>
</dbReference>
<evidence type="ECO:0000313" key="8">
    <source>
        <dbReference type="Proteomes" id="UP000663877"/>
    </source>
</evidence>
<feature type="region of interest" description="Disordered" evidence="4">
    <location>
        <begin position="648"/>
        <end position="714"/>
    </location>
</feature>
<proteinExistence type="predicted"/>